<name>A0A2P2KK37_RHIMU</name>
<dbReference type="EMBL" id="GGEC01025597">
    <property type="protein sequence ID" value="MBX06081.1"/>
    <property type="molecule type" value="Transcribed_RNA"/>
</dbReference>
<dbReference type="AlphaFoldDB" id="A0A2P2KK37"/>
<accession>A0A2P2KK37</accession>
<protein>
    <submittedName>
        <fullName evidence="1">Pentatricopeptide repeat-containing protein</fullName>
    </submittedName>
</protein>
<reference evidence="1" key="1">
    <citation type="submission" date="2018-02" db="EMBL/GenBank/DDBJ databases">
        <title>Rhizophora mucronata_Transcriptome.</title>
        <authorList>
            <person name="Meera S.P."/>
            <person name="Sreeshan A."/>
            <person name="Augustine A."/>
        </authorList>
    </citation>
    <scope>NUCLEOTIDE SEQUENCE</scope>
    <source>
        <tissue evidence="1">Leaf</tissue>
    </source>
</reference>
<evidence type="ECO:0000313" key="1">
    <source>
        <dbReference type="EMBL" id="MBX06081.1"/>
    </source>
</evidence>
<proteinExistence type="predicted"/>
<sequence>MLMLLRIVLTGIYMFQLQLFILMERQGLSLGHRGFLIDQKVEAWFSGLQLSQHMLHMDMPVQLLAFLMRCCSPGLSQTQSLSLLYCQFVIIVDWWIRLGRSSIQCLRNMPFNHQLSIMLAW</sequence>
<organism evidence="1">
    <name type="scientific">Rhizophora mucronata</name>
    <name type="common">Asiatic mangrove</name>
    <dbReference type="NCBI Taxonomy" id="61149"/>
    <lineage>
        <taxon>Eukaryota</taxon>
        <taxon>Viridiplantae</taxon>
        <taxon>Streptophyta</taxon>
        <taxon>Embryophyta</taxon>
        <taxon>Tracheophyta</taxon>
        <taxon>Spermatophyta</taxon>
        <taxon>Magnoliopsida</taxon>
        <taxon>eudicotyledons</taxon>
        <taxon>Gunneridae</taxon>
        <taxon>Pentapetalae</taxon>
        <taxon>rosids</taxon>
        <taxon>fabids</taxon>
        <taxon>Malpighiales</taxon>
        <taxon>Rhizophoraceae</taxon>
        <taxon>Rhizophora</taxon>
    </lineage>
</organism>